<dbReference type="SMART" id="SM00382">
    <property type="entry name" value="AAA"/>
    <property type="match status" value="2"/>
</dbReference>
<dbReference type="PROSITE" id="PS50893">
    <property type="entry name" value="ABC_TRANSPORTER_2"/>
    <property type="match status" value="2"/>
</dbReference>
<feature type="transmembrane region" description="Helical" evidence="10">
    <location>
        <begin position="50"/>
        <end position="74"/>
    </location>
</feature>
<dbReference type="GO" id="GO:0005524">
    <property type="term" value="F:ATP binding"/>
    <property type="evidence" value="ECO:0007669"/>
    <property type="project" value="UniProtKB-KW"/>
</dbReference>
<keyword evidence="5" id="KW-0547">Nucleotide-binding</keyword>
<comment type="caution">
    <text evidence="13">The sequence shown here is derived from an EMBL/GenBank/DDBJ whole genome shotgun (WGS) entry which is preliminary data.</text>
</comment>
<evidence type="ECO:0000256" key="6">
    <source>
        <dbReference type="ARBA" id="ARBA00022840"/>
    </source>
</evidence>
<dbReference type="FunFam" id="3.40.50.300:FF:000913">
    <property type="entry name" value="ABC multidrug transporter SitT"/>
    <property type="match status" value="1"/>
</dbReference>
<dbReference type="FunFam" id="1.20.1560.10:FF:000057">
    <property type="entry name" value="ABC multidrug transporter SitT"/>
    <property type="match status" value="1"/>
</dbReference>
<dbReference type="Pfam" id="PF00005">
    <property type="entry name" value="ABC_tran"/>
    <property type="match status" value="2"/>
</dbReference>
<dbReference type="SUPFAM" id="SSF52540">
    <property type="entry name" value="P-loop containing nucleoside triphosphate hydrolases"/>
    <property type="match status" value="2"/>
</dbReference>
<dbReference type="PROSITE" id="PS50929">
    <property type="entry name" value="ABC_TM1F"/>
    <property type="match status" value="2"/>
</dbReference>
<keyword evidence="4 10" id="KW-0812">Transmembrane</keyword>
<evidence type="ECO:0000259" key="12">
    <source>
        <dbReference type="PROSITE" id="PS50929"/>
    </source>
</evidence>
<feature type="domain" description="ABC transporter" evidence="11">
    <location>
        <begin position="380"/>
        <end position="627"/>
    </location>
</feature>
<protein>
    <submittedName>
        <fullName evidence="13">Multidrug resistance</fullName>
    </submittedName>
</protein>
<accession>A0A395RSX8</accession>
<dbReference type="GO" id="GO:0016887">
    <property type="term" value="F:ATP hydrolysis activity"/>
    <property type="evidence" value="ECO:0007669"/>
    <property type="project" value="InterPro"/>
</dbReference>
<dbReference type="CDD" id="cd18578">
    <property type="entry name" value="ABC_6TM_Pgp_ABCB1_D2_like"/>
    <property type="match status" value="1"/>
</dbReference>
<evidence type="ECO:0000256" key="2">
    <source>
        <dbReference type="ARBA" id="ARBA00007577"/>
    </source>
</evidence>
<organism evidence="13 14">
    <name type="scientific">Fusarium sporotrichioides</name>
    <dbReference type="NCBI Taxonomy" id="5514"/>
    <lineage>
        <taxon>Eukaryota</taxon>
        <taxon>Fungi</taxon>
        <taxon>Dikarya</taxon>
        <taxon>Ascomycota</taxon>
        <taxon>Pezizomycotina</taxon>
        <taxon>Sordariomycetes</taxon>
        <taxon>Hypocreomycetidae</taxon>
        <taxon>Hypocreales</taxon>
        <taxon>Nectriaceae</taxon>
        <taxon>Fusarium</taxon>
    </lineage>
</organism>
<dbReference type="PANTHER" id="PTHR43394:SF27">
    <property type="entry name" value="ATP-DEPENDENT TRANSLOCASE ABCB1-LIKE"/>
    <property type="match status" value="1"/>
</dbReference>
<dbReference type="CDD" id="cd03249">
    <property type="entry name" value="ABC_MTABC3_MDL1_MDL2"/>
    <property type="match status" value="1"/>
</dbReference>
<keyword evidence="8 10" id="KW-0472">Membrane</keyword>
<dbReference type="SUPFAM" id="SSF90123">
    <property type="entry name" value="ABC transporter transmembrane region"/>
    <property type="match status" value="2"/>
</dbReference>
<dbReference type="PROSITE" id="PS00211">
    <property type="entry name" value="ABC_TRANSPORTER_1"/>
    <property type="match status" value="2"/>
</dbReference>
<evidence type="ECO:0000256" key="3">
    <source>
        <dbReference type="ARBA" id="ARBA00022448"/>
    </source>
</evidence>
<feature type="domain" description="ABC transmembrane type-1" evidence="12">
    <location>
        <begin position="54"/>
        <end position="345"/>
    </location>
</feature>
<feature type="transmembrane region" description="Helical" evidence="10">
    <location>
        <begin position="203"/>
        <end position="222"/>
    </location>
</feature>
<evidence type="ECO:0000256" key="7">
    <source>
        <dbReference type="ARBA" id="ARBA00022989"/>
    </source>
</evidence>
<feature type="transmembrane region" description="Helical" evidence="10">
    <location>
        <begin position="739"/>
        <end position="762"/>
    </location>
</feature>
<evidence type="ECO:0000313" key="14">
    <source>
        <dbReference type="Proteomes" id="UP000266152"/>
    </source>
</evidence>
<dbReference type="GO" id="GO:0090374">
    <property type="term" value="P:oligopeptide export from mitochondrion"/>
    <property type="evidence" value="ECO:0007669"/>
    <property type="project" value="TreeGrafter"/>
</dbReference>
<feature type="transmembrane region" description="Helical" evidence="10">
    <location>
        <begin position="699"/>
        <end position="719"/>
    </location>
</feature>
<dbReference type="GO" id="GO:0005743">
    <property type="term" value="C:mitochondrial inner membrane"/>
    <property type="evidence" value="ECO:0007669"/>
    <property type="project" value="TreeGrafter"/>
</dbReference>
<comment type="subcellular location">
    <subcellularLocation>
        <location evidence="1">Membrane</location>
        <topology evidence="1">Multi-pass membrane protein</topology>
    </subcellularLocation>
</comment>
<comment type="similarity">
    <text evidence="2">Belongs to the ABC transporter superfamily. ABCB family. Multidrug resistance exporter (TC 3.A.1.201) subfamily.</text>
</comment>
<dbReference type="InterPro" id="IPR003593">
    <property type="entry name" value="AAA+_ATPase"/>
</dbReference>
<proteinExistence type="inferred from homology"/>
<keyword evidence="7 10" id="KW-1133">Transmembrane helix</keyword>
<feature type="transmembrane region" description="Helical" evidence="10">
    <location>
        <begin position="813"/>
        <end position="836"/>
    </location>
</feature>
<dbReference type="STRING" id="5514.A0A395RSX8"/>
<evidence type="ECO:0000256" key="5">
    <source>
        <dbReference type="ARBA" id="ARBA00022741"/>
    </source>
</evidence>
<dbReference type="InterPro" id="IPR003439">
    <property type="entry name" value="ABC_transporter-like_ATP-bd"/>
</dbReference>
<dbReference type="Gene3D" id="3.40.50.300">
    <property type="entry name" value="P-loop containing nucleotide triphosphate hydrolases"/>
    <property type="match status" value="2"/>
</dbReference>
<feature type="transmembrane region" description="Helical" evidence="10">
    <location>
        <begin position="316"/>
        <end position="337"/>
    </location>
</feature>
<feature type="domain" description="ABC transmembrane type-1" evidence="12">
    <location>
        <begin position="701"/>
        <end position="986"/>
    </location>
</feature>
<dbReference type="InterPro" id="IPR011527">
    <property type="entry name" value="ABC1_TM_dom"/>
</dbReference>
<feature type="domain" description="ABC transporter" evidence="11">
    <location>
        <begin position="1021"/>
        <end position="1262"/>
    </location>
</feature>
<evidence type="ECO:0000256" key="9">
    <source>
        <dbReference type="SAM" id="MobiDB-lite"/>
    </source>
</evidence>
<dbReference type="InterPro" id="IPR039421">
    <property type="entry name" value="Type_1_exporter"/>
</dbReference>
<evidence type="ECO:0000256" key="10">
    <source>
        <dbReference type="SAM" id="Phobius"/>
    </source>
</evidence>
<dbReference type="InterPro" id="IPR017871">
    <property type="entry name" value="ABC_transporter-like_CS"/>
</dbReference>
<feature type="transmembrane region" description="Helical" evidence="10">
    <location>
        <begin position="925"/>
        <end position="947"/>
    </location>
</feature>
<name>A0A395RSX8_FUSSP</name>
<dbReference type="FunFam" id="3.40.50.300:FF:000251">
    <property type="entry name" value="ABC transporter B family member 19"/>
    <property type="match status" value="1"/>
</dbReference>
<evidence type="ECO:0000313" key="13">
    <source>
        <dbReference type="EMBL" id="RGP63250.1"/>
    </source>
</evidence>
<dbReference type="Gene3D" id="1.20.1560.10">
    <property type="entry name" value="ABC transporter type 1, transmembrane domain"/>
    <property type="match status" value="1"/>
</dbReference>
<evidence type="ECO:0000256" key="4">
    <source>
        <dbReference type="ARBA" id="ARBA00022692"/>
    </source>
</evidence>
<feature type="transmembrane region" description="Helical" evidence="10">
    <location>
        <begin position="959"/>
        <end position="979"/>
    </location>
</feature>
<feature type="transmembrane region" description="Helical" evidence="10">
    <location>
        <begin position="842"/>
        <end position="860"/>
    </location>
</feature>
<gene>
    <name evidence="13" type="ORF">FSPOR_8722</name>
</gene>
<feature type="compositionally biased region" description="Low complexity" evidence="9">
    <location>
        <begin position="13"/>
        <end position="24"/>
    </location>
</feature>
<feature type="compositionally biased region" description="Basic and acidic residues" evidence="9">
    <location>
        <begin position="1"/>
        <end position="12"/>
    </location>
</feature>
<dbReference type="InterPro" id="IPR036640">
    <property type="entry name" value="ABC1_TM_sf"/>
</dbReference>
<dbReference type="PANTHER" id="PTHR43394">
    <property type="entry name" value="ATP-DEPENDENT PERMEASE MDL1, MITOCHONDRIAL"/>
    <property type="match status" value="1"/>
</dbReference>
<keyword evidence="6" id="KW-0067">ATP-binding</keyword>
<evidence type="ECO:0000256" key="8">
    <source>
        <dbReference type="ARBA" id="ARBA00023136"/>
    </source>
</evidence>
<dbReference type="CDD" id="cd18577">
    <property type="entry name" value="ABC_6TM_Pgp_ABCB1_D1_like"/>
    <property type="match status" value="1"/>
</dbReference>
<dbReference type="AlphaFoldDB" id="A0A395RSX8"/>
<sequence>MDAETEKRKTSAEDSTTTTATTTTKQDEGEKQAQLGDLWRAFQFADRLDWVLNVISLICSIASGAAMPLMTIVFGEFTGRFADFAGGSVDPDDFKSEVNSFVLWFIYLFVGKFVLAYIATTAITISGIRTTRVLRQRFLEKLLRTEIWYFDTANVGSPATQMTTNVTRINQGIAEKLSLLVQGLAMFVSAFVVAIAVQWKLALITLTVVPLFFIIMGVGMTLDAPIEAKVTGTYSQANVFAQEVMASIRTVHAFWAQGRMSERYDNYLKEAYTTGKKKSLIYGILSSSTYFCMYSGNALAFWQGFRMYRSGEIDSVGTVFTVVLSVLLASSSIGLLYPQIPALANGAAAASELFKIFDKPSLLDPLSNEGDVPETCNGHIQAENVSFSYPSRPDTQVLKDISLNIPAGKTTAFVGASGSGKSTIIGLLERWYLPASGRLLLDGVDVSTLNVKWFRSQMALVQQLTQEPVLFRGTVFENVLKGFTDNQKALPIEEQRKLVQEACEASYAHEFIQNLEHGYDTYLGERGGTLSGGQKQRVAIARSVVSNPKILLLDEATSALDPNAERIVQKALSRVSQQRTTIVIAHRLSTIKDADNIVVINSGQVVEQGTHDELLALNSHYARLIRAQNLAVAEQETQADMIVKEDPDVFDTDDAMGRIMTAQTHKSLAVEGEESKPKDRSILSSIFLVVKEQKALRPYIIISALCCSIAAATWPGQAVLFSRIITAFSVETSASDVNFYALMFFVIALGNLVAYGIIGYIANHVAQAISYQYRLELFTRMVGLDIEFFDRPENSSGALASTLSSVPTHLQELLGLNIFVIVVMVVNIVASSILAIAYGWKLALVMVFAGLPLLMGSGYFKVRLESRLHESNEARFRASASLASEAVSSLRTVASLTAETDFIAQYSETLSSIVIKSIKSLSVSMLAYAFSQSIEFLVMALGFWYGSQLMASGEYRSEQFFLIFMGVLFAGQAAGQLFANLTSLTMAKGAANYLFNLREEKPVIRETDGNKDKGPDFDESVGVRDVHFKYKSRSTKVLHGLSMDISPSQFVAVVGPSGCGKSTLISLLERYYDPTTGKICVGEQDIKDLSPRLFRSHMSMVQQEPILYEGSVRENILMGLDGDVTDVTDERLNEAARQANILEFVSSLPEGFNTPCGARGTAFSGGQRQRIAIARALIRKPKLLLLDEATSALDTHSEKLVQQALEQTRRESGCSVIAVAHRLSTIRDADIIFVLVGGKVAEVGTHEELQAKNGVYTDMCKAQSLDRETGDS</sequence>
<evidence type="ECO:0000259" key="11">
    <source>
        <dbReference type="PROSITE" id="PS50893"/>
    </source>
</evidence>
<feature type="transmembrane region" description="Helical" evidence="10">
    <location>
        <begin position="101"/>
        <end position="128"/>
    </location>
</feature>
<keyword evidence="14" id="KW-1185">Reference proteome</keyword>
<dbReference type="EMBL" id="PXOF01000134">
    <property type="protein sequence ID" value="RGP63250.1"/>
    <property type="molecule type" value="Genomic_DNA"/>
</dbReference>
<dbReference type="Pfam" id="PF00664">
    <property type="entry name" value="ABC_membrane"/>
    <property type="match status" value="2"/>
</dbReference>
<dbReference type="GO" id="GO:0015421">
    <property type="term" value="F:ABC-type oligopeptide transporter activity"/>
    <property type="evidence" value="ECO:0007669"/>
    <property type="project" value="TreeGrafter"/>
</dbReference>
<dbReference type="InterPro" id="IPR027417">
    <property type="entry name" value="P-loop_NTPase"/>
</dbReference>
<evidence type="ECO:0000256" key="1">
    <source>
        <dbReference type="ARBA" id="ARBA00004141"/>
    </source>
</evidence>
<keyword evidence="3" id="KW-0813">Transport</keyword>
<feature type="region of interest" description="Disordered" evidence="9">
    <location>
        <begin position="1"/>
        <end position="29"/>
    </location>
</feature>
<dbReference type="Proteomes" id="UP000266152">
    <property type="component" value="Unassembled WGS sequence"/>
</dbReference>
<reference evidence="13 14" key="1">
    <citation type="journal article" date="2018" name="PLoS Pathog.">
        <title>Evolution of structural diversity of trichothecenes, a family of toxins produced by plant pathogenic and entomopathogenic fungi.</title>
        <authorList>
            <person name="Proctor R.H."/>
            <person name="McCormick S.P."/>
            <person name="Kim H.S."/>
            <person name="Cardoza R.E."/>
            <person name="Stanley A.M."/>
            <person name="Lindo L."/>
            <person name="Kelly A."/>
            <person name="Brown D.W."/>
            <person name="Lee T."/>
            <person name="Vaughan M.M."/>
            <person name="Alexander N.J."/>
            <person name="Busman M."/>
            <person name="Gutierrez S."/>
        </authorList>
    </citation>
    <scope>NUCLEOTIDE SEQUENCE [LARGE SCALE GENOMIC DNA]</scope>
    <source>
        <strain evidence="13 14">NRRL 3299</strain>
    </source>
</reference>
<feature type="transmembrane region" description="Helical" evidence="10">
    <location>
        <begin position="177"/>
        <end position="197"/>
    </location>
</feature>
<feature type="transmembrane region" description="Helical" evidence="10">
    <location>
        <begin position="279"/>
        <end position="296"/>
    </location>
</feature>